<dbReference type="SUPFAM" id="SSF75516">
    <property type="entry name" value="Pheromone-binding domain of LuxR-like quorum-sensing transcription factors"/>
    <property type="match status" value="1"/>
</dbReference>
<dbReference type="InterPro" id="IPR005143">
    <property type="entry name" value="TF_LuxR_autoind-bd_dom"/>
</dbReference>
<feature type="domain" description="HTH luxR-type" evidence="4">
    <location>
        <begin position="155"/>
        <end position="220"/>
    </location>
</feature>
<dbReference type="SMART" id="SM00421">
    <property type="entry name" value="HTH_LUXR"/>
    <property type="match status" value="1"/>
</dbReference>
<dbReference type="PANTHER" id="PTHR44688">
    <property type="entry name" value="DNA-BINDING TRANSCRIPTIONAL ACTIVATOR DEVR_DOSR"/>
    <property type="match status" value="1"/>
</dbReference>
<reference evidence="5 6" key="1">
    <citation type="submission" date="2015-12" db="EMBL/GenBank/DDBJ databases">
        <title>Genome sequence of Tistrella mobilis MCCC 1A02139.</title>
        <authorList>
            <person name="Lu L."/>
            <person name="Lai Q."/>
            <person name="Shao Z."/>
            <person name="Qian P."/>
        </authorList>
    </citation>
    <scope>NUCLEOTIDE SEQUENCE [LARGE SCALE GENOMIC DNA]</scope>
    <source>
        <strain evidence="5 6">MCCC 1A02139</strain>
    </source>
</reference>
<dbReference type="InterPro" id="IPR036693">
    <property type="entry name" value="TF_LuxR_autoind-bd_dom_sf"/>
</dbReference>
<dbReference type="Pfam" id="PF00196">
    <property type="entry name" value="GerE"/>
    <property type="match status" value="1"/>
</dbReference>
<dbReference type="EMBL" id="LPZR01000095">
    <property type="protein sequence ID" value="KYO54167.1"/>
    <property type="molecule type" value="Genomic_DNA"/>
</dbReference>
<dbReference type="Proteomes" id="UP000075787">
    <property type="component" value="Unassembled WGS sequence"/>
</dbReference>
<keyword evidence="3" id="KW-0804">Transcription</keyword>
<dbReference type="PROSITE" id="PS50043">
    <property type="entry name" value="HTH_LUXR_2"/>
    <property type="match status" value="1"/>
</dbReference>
<keyword evidence="2" id="KW-0238">DNA-binding</keyword>
<evidence type="ECO:0000256" key="2">
    <source>
        <dbReference type="ARBA" id="ARBA00023125"/>
    </source>
</evidence>
<dbReference type="InterPro" id="IPR036388">
    <property type="entry name" value="WH-like_DNA-bd_sf"/>
</dbReference>
<dbReference type="PANTHER" id="PTHR44688:SF16">
    <property type="entry name" value="DNA-BINDING TRANSCRIPTIONAL ACTIVATOR DEVR_DOSR"/>
    <property type="match status" value="1"/>
</dbReference>
<keyword evidence="1" id="KW-0805">Transcription regulation</keyword>
<dbReference type="GO" id="GO:0006355">
    <property type="term" value="P:regulation of DNA-templated transcription"/>
    <property type="evidence" value="ECO:0007669"/>
    <property type="project" value="InterPro"/>
</dbReference>
<protein>
    <recommendedName>
        <fullName evidence="4">HTH luxR-type domain-containing protein</fullName>
    </recommendedName>
</protein>
<dbReference type="GO" id="GO:0003677">
    <property type="term" value="F:DNA binding"/>
    <property type="evidence" value="ECO:0007669"/>
    <property type="project" value="UniProtKB-KW"/>
</dbReference>
<dbReference type="InterPro" id="IPR000792">
    <property type="entry name" value="Tscrpt_reg_LuxR_C"/>
</dbReference>
<sequence>MEAAFSKALWDLGFREWAYQVIRADALPNEKPVILTTFPDTWYNHYIENDYHLVDPVIQKGPTQVEPFAWSAMSFGIDPSPEQRKLFAEATEVGLGEGLGIPIHGARGSLAMASMVSDHGEEELARLMASVGQDVHLMSLAFHNHARELLALGRSGRTTVSLTPRERECLTWAAAGKSAWDTSRILGISDRTVYFHLDNVRAKMGVANVYHAVIKAIIDGLIKP</sequence>
<dbReference type="RefSeq" id="WP_062763265.1">
    <property type="nucleotide sequence ID" value="NZ_CP121045.1"/>
</dbReference>
<dbReference type="GeneID" id="97241236"/>
<dbReference type="Gene3D" id="3.30.450.80">
    <property type="entry name" value="Transcription factor LuxR-like, autoinducer-binding domain"/>
    <property type="match status" value="1"/>
</dbReference>
<dbReference type="SUPFAM" id="SSF46894">
    <property type="entry name" value="C-terminal effector domain of the bipartite response regulators"/>
    <property type="match status" value="1"/>
</dbReference>
<dbReference type="CDD" id="cd06170">
    <property type="entry name" value="LuxR_C_like"/>
    <property type="match status" value="1"/>
</dbReference>
<proteinExistence type="predicted"/>
<evidence type="ECO:0000313" key="6">
    <source>
        <dbReference type="Proteomes" id="UP000075787"/>
    </source>
</evidence>
<evidence type="ECO:0000313" key="5">
    <source>
        <dbReference type="EMBL" id="KYO54167.1"/>
    </source>
</evidence>
<comment type="caution">
    <text evidence="5">The sequence shown here is derived from an EMBL/GenBank/DDBJ whole genome shotgun (WGS) entry which is preliminary data.</text>
</comment>
<name>A0A161Q5J4_9PROT</name>
<organism evidence="5 6">
    <name type="scientific">Tistrella mobilis</name>
    <dbReference type="NCBI Taxonomy" id="171437"/>
    <lineage>
        <taxon>Bacteria</taxon>
        <taxon>Pseudomonadati</taxon>
        <taxon>Pseudomonadota</taxon>
        <taxon>Alphaproteobacteria</taxon>
        <taxon>Geminicoccales</taxon>
        <taxon>Geminicoccaceae</taxon>
        <taxon>Tistrella</taxon>
    </lineage>
</organism>
<dbReference type="AlphaFoldDB" id="A0A161Q5J4"/>
<evidence type="ECO:0000256" key="3">
    <source>
        <dbReference type="ARBA" id="ARBA00023163"/>
    </source>
</evidence>
<dbReference type="InterPro" id="IPR016032">
    <property type="entry name" value="Sig_transdc_resp-reg_C-effctor"/>
</dbReference>
<evidence type="ECO:0000259" key="4">
    <source>
        <dbReference type="PROSITE" id="PS50043"/>
    </source>
</evidence>
<accession>A0A161Q5J4</accession>
<gene>
    <name evidence="5" type="ORF">AUP44_25670</name>
</gene>
<evidence type="ECO:0000256" key="1">
    <source>
        <dbReference type="ARBA" id="ARBA00023015"/>
    </source>
</evidence>
<dbReference type="Pfam" id="PF03472">
    <property type="entry name" value="Autoind_bind"/>
    <property type="match status" value="1"/>
</dbReference>
<dbReference type="Gene3D" id="1.10.10.10">
    <property type="entry name" value="Winged helix-like DNA-binding domain superfamily/Winged helix DNA-binding domain"/>
    <property type="match status" value="1"/>
</dbReference>
<dbReference type="PRINTS" id="PR00038">
    <property type="entry name" value="HTHLUXR"/>
</dbReference>